<evidence type="ECO:0000256" key="4">
    <source>
        <dbReference type="ARBA" id="ARBA00022553"/>
    </source>
</evidence>
<keyword evidence="9" id="KW-0067">ATP-binding</keyword>
<dbReference type="InterPro" id="IPR003594">
    <property type="entry name" value="HATPase_dom"/>
</dbReference>
<dbReference type="CDD" id="cd00075">
    <property type="entry name" value="HATPase"/>
    <property type="match status" value="1"/>
</dbReference>
<keyword evidence="8" id="KW-0418">Kinase</keyword>
<feature type="region of interest" description="Disordered" evidence="13">
    <location>
        <begin position="774"/>
        <end position="798"/>
    </location>
</feature>
<dbReference type="InterPro" id="IPR005467">
    <property type="entry name" value="His_kinase_dom"/>
</dbReference>
<dbReference type="GO" id="GO:0016020">
    <property type="term" value="C:membrane"/>
    <property type="evidence" value="ECO:0007669"/>
    <property type="project" value="UniProtKB-SubCell"/>
</dbReference>
<evidence type="ECO:0000259" key="15">
    <source>
        <dbReference type="PROSITE" id="PS50109"/>
    </source>
</evidence>
<reference evidence="19 20" key="1">
    <citation type="submission" date="2016-10" db="EMBL/GenBank/DDBJ databases">
        <authorList>
            <person name="Varghese N."/>
            <person name="Submissions S."/>
        </authorList>
    </citation>
    <scope>NUCLEOTIDE SEQUENCE [LARGE SCALE GENOMIC DNA]</scope>
    <source>
        <strain evidence="19 20">DSM 16525</strain>
    </source>
</reference>
<keyword evidence="11" id="KW-0902">Two-component regulatory system</keyword>
<evidence type="ECO:0000259" key="16">
    <source>
        <dbReference type="PROSITE" id="PS50112"/>
    </source>
</evidence>
<evidence type="ECO:0000256" key="10">
    <source>
        <dbReference type="ARBA" id="ARBA00022989"/>
    </source>
</evidence>
<dbReference type="Gene3D" id="3.30.450.20">
    <property type="entry name" value="PAS domain"/>
    <property type="match status" value="2"/>
</dbReference>
<feature type="transmembrane region" description="Helical" evidence="14">
    <location>
        <begin position="84"/>
        <end position="105"/>
    </location>
</feature>
<feature type="transmembrane region" description="Helical" evidence="14">
    <location>
        <begin position="234"/>
        <end position="258"/>
    </location>
</feature>
<feature type="transmembrane region" description="Helical" evidence="14">
    <location>
        <begin position="17"/>
        <end position="39"/>
    </location>
</feature>
<organism evidence="18 21">
    <name type="scientific">Myxococcus fulvus</name>
    <dbReference type="NCBI Taxonomy" id="33"/>
    <lineage>
        <taxon>Bacteria</taxon>
        <taxon>Pseudomonadati</taxon>
        <taxon>Myxococcota</taxon>
        <taxon>Myxococcia</taxon>
        <taxon>Myxococcales</taxon>
        <taxon>Cystobacterineae</taxon>
        <taxon>Myxococcaceae</taxon>
        <taxon>Myxococcus</taxon>
    </lineage>
</organism>
<dbReference type="CDD" id="cd00130">
    <property type="entry name" value="PAS"/>
    <property type="match status" value="1"/>
</dbReference>
<dbReference type="FunFam" id="3.30.565.10:FF:000006">
    <property type="entry name" value="Sensor histidine kinase WalK"/>
    <property type="match status" value="1"/>
</dbReference>
<comment type="subcellular location">
    <subcellularLocation>
        <location evidence="2">Membrane</location>
        <topology evidence="2">Multi-pass membrane protein</topology>
    </subcellularLocation>
</comment>
<dbReference type="InterPro" id="IPR050351">
    <property type="entry name" value="BphY/WalK/GraS-like"/>
</dbReference>
<dbReference type="InterPro" id="IPR036890">
    <property type="entry name" value="HATPase_C_sf"/>
</dbReference>
<dbReference type="Pfam" id="PF02518">
    <property type="entry name" value="HATPase_c"/>
    <property type="match status" value="1"/>
</dbReference>
<feature type="transmembrane region" description="Helical" evidence="14">
    <location>
        <begin position="158"/>
        <end position="181"/>
    </location>
</feature>
<dbReference type="PROSITE" id="PS50113">
    <property type="entry name" value="PAC"/>
    <property type="match status" value="2"/>
</dbReference>
<dbReference type="PANTHER" id="PTHR42878">
    <property type="entry name" value="TWO-COMPONENT HISTIDINE KINASE"/>
    <property type="match status" value="1"/>
</dbReference>
<dbReference type="STRING" id="1334629.MFUL124B02_02055"/>
<dbReference type="NCBIfam" id="TIGR00229">
    <property type="entry name" value="sensory_box"/>
    <property type="match status" value="2"/>
</dbReference>
<dbReference type="GO" id="GO:0000155">
    <property type="term" value="F:phosphorelay sensor kinase activity"/>
    <property type="evidence" value="ECO:0007669"/>
    <property type="project" value="InterPro"/>
</dbReference>
<dbReference type="EC" id="2.7.13.3" evidence="3"/>
<proteinExistence type="predicted"/>
<evidence type="ECO:0000256" key="11">
    <source>
        <dbReference type="ARBA" id="ARBA00023012"/>
    </source>
</evidence>
<comment type="catalytic activity">
    <reaction evidence="1">
        <text>ATP + protein L-histidine = ADP + protein N-phospho-L-histidine.</text>
        <dbReference type="EC" id="2.7.13.3"/>
    </reaction>
</comment>
<dbReference type="SUPFAM" id="SSF55785">
    <property type="entry name" value="PYP-like sensor domain (PAS domain)"/>
    <property type="match status" value="2"/>
</dbReference>
<dbReference type="EMBL" id="FOIB01000001">
    <property type="protein sequence ID" value="SES81317.1"/>
    <property type="molecule type" value="Genomic_DNA"/>
</dbReference>
<feature type="domain" description="Histidine kinase" evidence="15">
    <location>
        <begin position="561"/>
        <end position="779"/>
    </location>
</feature>
<accession>A0A511T287</accession>
<dbReference type="GO" id="GO:0030295">
    <property type="term" value="F:protein kinase activator activity"/>
    <property type="evidence" value="ECO:0007669"/>
    <property type="project" value="TreeGrafter"/>
</dbReference>
<comment type="caution">
    <text evidence="18">The sequence shown here is derived from an EMBL/GenBank/DDBJ whole genome shotgun (WGS) entry which is preliminary data.</text>
</comment>
<dbReference type="GO" id="GO:0006355">
    <property type="term" value="P:regulation of DNA-templated transcription"/>
    <property type="evidence" value="ECO:0007669"/>
    <property type="project" value="InterPro"/>
</dbReference>
<feature type="transmembrane region" description="Helical" evidence="14">
    <location>
        <begin position="125"/>
        <end position="146"/>
    </location>
</feature>
<dbReference type="CDD" id="cd00082">
    <property type="entry name" value="HisKA"/>
    <property type="match status" value="1"/>
</dbReference>
<dbReference type="SUPFAM" id="SSF55874">
    <property type="entry name" value="ATPase domain of HSP90 chaperone/DNA topoisomerase II/histidine kinase"/>
    <property type="match status" value="1"/>
</dbReference>
<evidence type="ECO:0000256" key="9">
    <source>
        <dbReference type="ARBA" id="ARBA00022840"/>
    </source>
</evidence>
<dbReference type="Proteomes" id="UP000183760">
    <property type="component" value="Unassembled WGS sequence"/>
</dbReference>
<dbReference type="PROSITE" id="PS50112">
    <property type="entry name" value="PAS"/>
    <property type="match status" value="1"/>
</dbReference>
<dbReference type="InterPro" id="IPR004358">
    <property type="entry name" value="Sig_transdc_His_kin-like_C"/>
</dbReference>
<evidence type="ECO:0000256" key="14">
    <source>
        <dbReference type="SAM" id="Phobius"/>
    </source>
</evidence>
<dbReference type="PANTHER" id="PTHR42878:SF7">
    <property type="entry name" value="SENSOR HISTIDINE KINASE GLRK"/>
    <property type="match status" value="1"/>
</dbReference>
<dbReference type="GO" id="GO:0000156">
    <property type="term" value="F:phosphorelay response regulator activity"/>
    <property type="evidence" value="ECO:0007669"/>
    <property type="project" value="TreeGrafter"/>
</dbReference>
<feature type="domain" description="PAC" evidence="17">
    <location>
        <begin position="366"/>
        <end position="419"/>
    </location>
</feature>
<dbReference type="GO" id="GO:0005524">
    <property type="term" value="F:ATP binding"/>
    <property type="evidence" value="ECO:0007669"/>
    <property type="project" value="UniProtKB-KW"/>
</dbReference>
<evidence type="ECO:0000256" key="2">
    <source>
        <dbReference type="ARBA" id="ARBA00004141"/>
    </source>
</evidence>
<evidence type="ECO:0000256" key="1">
    <source>
        <dbReference type="ARBA" id="ARBA00000085"/>
    </source>
</evidence>
<dbReference type="InterPro" id="IPR035965">
    <property type="entry name" value="PAS-like_dom_sf"/>
</dbReference>
<evidence type="ECO:0000256" key="13">
    <source>
        <dbReference type="SAM" id="MobiDB-lite"/>
    </source>
</evidence>
<feature type="domain" description="PAS" evidence="16">
    <location>
        <begin position="303"/>
        <end position="356"/>
    </location>
</feature>
<keyword evidence="5" id="KW-0808">Transferase</keyword>
<dbReference type="InterPro" id="IPR003661">
    <property type="entry name" value="HisK_dim/P_dom"/>
</dbReference>
<dbReference type="InterPro" id="IPR000014">
    <property type="entry name" value="PAS"/>
</dbReference>
<reference evidence="18 21" key="2">
    <citation type="submission" date="2019-07" db="EMBL/GenBank/DDBJ databases">
        <title>Whole genome shotgun sequence of Myxococcus fulvus NBRC 100333.</title>
        <authorList>
            <person name="Hosoyama A."/>
            <person name="Uohara A."/>
            <person name="Ohji S."/>
            <person name="Ichikawa N."/>
        </authorList>
    </citation>
    <scope>NUCLEOTIDE SEQUENCE [LARGE SCALE GENOMIC DNA]</scope>
    <source>
        <strain evidence="18 21">NBRC 100333</strain>
    </source>
</reference>
<evidence type="ECO:0000259" key="17">
    <source>
        <dbReference type="PROSITE" id="PS50113"/>
    </source>
</evidence>
<keyword evidence="7" id="KW-0547">Nucleotide-binding</keyword>
<keyword evidence="6 14" id="KW-0812">Transmembrane</keyword>
<dbReference type="Gene3D" id="3.30.565.10">
    <property type="entry name" value="Histidine kinase-like ATPase, C-terminal domain"/>
    <property type="match status" value="1"/>
</dbReference>
<dbReference type="GO" id="GO:0007234">
    <property type="term" value="P:osmosensory signaling via phosphorelay pathway"/>
    <property type="evidence" value="ECO:0007669"/>
    <property type="project" value="TreeGrafter"/>
</dbReference>
<dbReference type="Gene3D" id="1.10.287.130">
    <property type="match status" value="1"/>
</dbReference>
<dbReference type="EMBL" id="BJXR01000025">
    <property type="protein sequence ID" value="GEN07742.1"/>
    <property type="molecule type" value="Genomic_DNA"/>
</dbReference>
<keyword evidence="12 14" id="KW-0472">Membrane</keyword>
<evidence type="ECO:0000313" key="19">
    <source>
        <dbReference type="EMBL" id="SES81317.1"/>
    </source>
</evidence>
<evidence type="ECO:0000313" key="18">
    <source>
        <dbReference type="EMBL" id="GEN07742.1"/>
    </source>
</evidence>
<evidence type="ECO:0000256" key="5">
    <source>
        <dbReference type="ARBA" id="ARBA00022679"/>
    </source>
</evidence>
<keyword evidence="20" id="KW-1185">Reference proteome</keyword>
<keyword evidence="10 14" id="KW-1133">Transmembrane helix</keyword>
<dbReference type="Proteomes" id="UP000321514">
    <property type="component" value="Unassembled WGS sequence"/>
</dbReference>
<feature type="compositionally biased region" description="Basic and acidic residues" evidence="13">
    <location>
        <begin position="785"/>
        <end position="798"/>
    </location>
</feature>
<dbReference type="SMART" id="SM00086">
    <property type="entry name" value="PAC"/>
    <property type="match status" value="2"/>
</dbReference>
<protein>
    <recommendedName>
        <fullName evidence="3">histidine kinase</fullName>
        <ecNumber evidence="3">2.7.13.3</ecNumber>
    </recommendedName>
</protein>
<dbReference type="InterPro" id="IPR000700">
    <property type="entry name" value="PAS-assoc_C"/>
</dbReference>
<feature type="transmembrane region" description="Helical" evidence="14">
    <location>
        <begin position="54"/>
        <end position="72"/>
    </location>
</feature>
<dbReference type="SMART" id="SM00388">
    <property type="entry name" value="HisKA"/>
    <property type="match status" value="1"/>
</dbReference>
<evidence type="ECO:0000313" key="20">
    <source>
        <dbReference type="Proteomes" id="UP000183760"/>
    </source>
</evidence>
<evidence type="ECO:0000256" key="7">
    <source>
        <dbReference type="ARBA" id="ARBA00022741"/>
    </source>
</evidence>
<feature type="transmembrane region" description="Helical" evidence="14">
    <location>
        <begin position="264"/>
        <end position="286"/>
    </location>
</feature>
<dbReference type="SUPFAM" id="SSF47384">
    <property type="entry name" value="Homodimeric domain of signal transducing histidine kinase"/>
    <property type="match status" value="1"/>
</dbReference>
<dbReference type="RefSeq" id="WP_074948441.1">
    <property type="nucleotide sequence ID" value="NZ_BJXR01000025.1"/>
</dbReference>
<keyword evidence="4" id="KW-0597">Phosphoprotein</keyword>
<evidence type="ECO:0000256" key="3">
    <source>
        <dbReference type="ARBA" id="ARBA00012438"/>
    </source>
</evidence>
<dbReference type="Pfam" id="PF00989">
    <property type="entry name" value="PAS"/>
    <property type="match status" value="2"/>
</dbReference>
<dbReference type="PRINTS" id="PR00344">
    <property type="entry name" value="BCTRLSENSOR"/>
</dbReference>
<evidence type="ECO:0000313" key="21">
    <source>
        <dbReference type="Proteomes" id="UP000321514"/>
    </source>
</evidence>
<gene>
    <name evidence="18" type="ORF">MFU01_27790</name>
    <name evidence="19" type="ORF">SAMN05443572_101233</name>
</gene>
<dbReference type="PROSITE" id="PS50109">
    <property type="entry name" value="HIS_KIN"/>
    <property type="match status" value="1"/>
</dbReference>
<name>A0A511T287_MYXFU</name>
<feature type="domain" description="PAC" evidence="17">
    <location>
        <begin position="505"/>
        <end position="557"/>
    </location>
</feature>
<evidence type="ECO:0000256" key="6">
    <source>
        <dbReference type="ARBA" id="ARBA00022692"/>
    </source>
</evidence>
<dbReference type="InterPro" id="IPR001610">
    <property type="entry name" value="PAC"/>
</dbReference>
<dbReference type="OrthoDB" id="5342753at2"/>
<dbReference type="SMART" id="SM00387">
    <property type="entry name" value="HATPase_c"/>
    <property type="match status" value="1"/>
</dbReference>
<dbReference type="InterPro" id="IPR013767">
    <property type="entry name" value="PAS_fold"/>
</dbReference>
<dbReference type="Pfam" id="PF00512">
    <property type="entry name" value="HisKA"/>
    <property type="match status" value="1"/>
</dbReference>
<dbReference type="SMART" id="SM00091">
    <property type="entry name" value="PAS"/>
    <property type="match status" value="2"/>
</dbReference>
<dbReference type="AlphaFoldDB" id="A0A511T287"/>
<evidence type="ECO:0000256" key="12">
    <source>
        <dbReference type="ARBA" id="ARBA00023136"/>
    </source>
</evidence>
<dbReference type="InterPro" id="IPR036097">
    <property type="entry name" value="HisK_dim/P_sf"/>
</dbReference>
<sequence>MHPNGGGQTRNQGMARALAWGAAMVVLLLGLATLTGWLLSARPLFPEGDSRPATAPRTSLALVLGGLALALRSSPRPSLSRRRLSALCAAGMWLIGCVSAAQDVMPPLGPLDALISQASGVLDLSIRPSPLTALCLLLLGTAMLLPERKGPRLSWSDALVMAAVLVALLGFNGLLLGPLVGAAGETFPAQRSMGLYTSIAVLLLGVGVPCSRPERGLAERLTRDTLGGFLARRMVPLALLGPTLLGACLALLHLAGLLGHEAKLPLFATLLSAGGAVLVLLVARALELLEAGQRRATAALAASEARYRGLLETTPEPLLMVDASGRMRFVNAEAERVFGHPREALLGHGVEVLVPEGLFGGQRLDGDSTARALRGQRADGTTVALEARLRNVHGPEGPSLLVVLRDVTEREQATARLQAAREEAELQRGLVQAVLNHAPVGVLFTDPTRDSLLMANPFAQTMLGPMPEHPRRGAYLDRLRHPDGRPLTMEDLPSTRATRTGEVVGPEELLITRPDGGTTPVLITAAPVFGPQGEPRGVVVTGQDLTTRHELERLREEYVSLISHDLRNPLQGITLRASLLTHALKERGMAREEALTEAILRNVAWMKSMIEELLEGSRLESRGVELRREPTDVVRFLEGVLERDVPPDLRERFLLEVATPAPLAWVDAARLERVLTNLLGNAAKYSPAGRPIHVRVSTSPEDHVVVAIRDEGPGLAREDAEHVFDKYFRTRQGSASDTQGLGLGLYISRLIIEAHGGRIWVESEPGQGSTFCFSLPTTPQGPEPHPPEEEMGPKGLEE</sequence>
<evidence type="ECO:0000256" key="8">
    <source>
        <dbReference type="ARBA" id="ARBA00022777"/>
    </source>
</evidence>